<accession>A0A9Q1E411</accession>
<dbReference type="OrthoDB" id="410651at2759"/>
<dbReference type="SUPFAM" id="SSF48350">
    <property type="entry name" value="GTPase activation domain, GAP"/>
    <property type="match status" value="1"/>
</dbReference>
<proteinExistence type="predicted"/>
<dbReference type="Pfam" id="PF00620">
    <property type="entry name" value="RhoGAP"/>
    <property type="match status" value="1"/>
</dbReference>
<dbReference type="InterPro" id="IPR042869">
    <property type="entry name" value="ARHGAP11A/B"/>
</dbReference>
<feature type="compositionally biased region" description="Low complexity" evidence="1">
    <location>
        <begin position="644"/>
        <end position="655"/>
    </location>
</feature>
<keyword evidence="4" id="KW-1185">Reference proteome</keyword>
<feature type="compositionally biased region" description="Polar residues" evidence="1">
    <location>
        <begin position="298"/>
        <end position="316"/>
    </location>
</feature>
<dbReference type="CDD" id="cd04394">
    <property type="entry name" value="RhoGAP-ARHGAP11A"/>
    <property type="match status" value="1"/>
</dbReference>
<dbReference type="GO" id="GO:0007165">
    <property type="term" value="P:signal transduction"/>
    <property type="evidence" value="ECO:0007669"/>
    <property type="project" value="InterPro"/>
</dbReference>
<name>A0A9Q1E411_CONCO</name>
<evidence type="ECO:0000259" key="2">
    <source>
        <dbReference type="PROSITE" id="PS50238"/>
    </source>
</evidence>
<dbReference type="Proteomes" id="UP001152803">
    <property type="component" value="Unassembled WGS sequence"/>
</dbReference>
<feature type="compositionally biased region" description="Polar residues" evidence="1">
    <location>
        <begin position="633"/>
        <end position="643"/>
    </location>
</feature>
<organism evidence="3 4">
    <name type="scientific">Conger conger</name>
    <name type="common">Conger eel</name>
    <name type="synonym">Muraena conger</name>
    <dbReference type="NCBI Taxonomy" id="82655"/>
    <lineage>
        <taxon>Eukaryota</taxon>
        <taxon>Metazoa</taxon>
        <taxon>Chordata</taxon>
        <taxon>Craniata</taxon>
        <taxon>Vertebrata</taxon>
        <taxon>Euteleostomi</taxon>
        <taxon>Actinopterygii</taxon>
        <taxon>Neopterygii</taxon>
        <taxon>Teleostei</taxon>
        <taxon>Anguilliformes</taxon>
        <taxon>Congridae</taxon>
        <taxon>Conger</taxon>
    </lineage>
</organism>
<evidence type="ECO:0000313" key="3">
    <source>
        <dbReference type="EMBL" id="KAJ8288894.1"/>
    </source>
</evidence>
<dbReference type="AlphaFoldDB" id="A0A9Q1E411"/>
<protein>
    <recommendedName>
        <fullName evidence="2">Rho-GAP domain-containing protein</fullName>
    </recommendedName>
</protein>
<dbReference type="PANTHER" id="PTHR15670">
    <property type="entry name" value="RHO GTPASE ACTIVATING PROTEIN 11A"/>
    <property type="match status" value="1"/>
</dbReference>
<dbReference type="InterPro" id="IPR000198">
    <property type="entry name" value="RhoGAP_dom"/>
</dbReference>
<feature type="region of interest" description="Disordered" evidence="1">
    <location>
        <begin position="620"/>
        <end position="663"/>
    </location>
</feature>
<gene>
    <name evidence="3" type="ORF">COCON_G00015530</name>
</gene>
<dbReference type="SMART" id="SM00324">
    <property type="entry name" value="RhoGAP"/>
    <property type="match status" value="1"/>
</dbReference>
<feature type="region of interest" description="Disordered" evidence="1">
    <location>
        <begin position="263"/>
        <end position="340"/>
    </location>
</feature>
<dbReference type="Gene3D" id="1.10.555.10">
    <property type="entry name" value="Rho GTPase activation protein"/>
    <property type="match status" value="1"/>
</dbReference>
<dbReference type="PROSITE" id="PS50238">
    <property type="entry name" value="RHOGAP"/>
    <property type="match status" value="1"/>
</dbReference>
<sequence>MKISDRNVMRLAVVQHIRATYGIKIKNWNKSKASNKLTASHSGKVFGVPLDTLQQCSVAENGNIPCFLVDTCTSLMEHVHTEGLFRKSGSVVRLKSLKAKLDQGEECIPTALPCDVAGLLKQFFRELPDPVLPPELHEALLKAQQLPTAEERTSATLLLSCMLPDKNLHTLSYFFTFLQNVSQRCAYNKMDSSNLSVIFAPNLLHSGDGTEKMNSSTEKRLKLQAAVVHCFIENAQAFGVVPQFIAEKVPAMLGCESGLVSPFPDATEDGEQDSGVKKRRRRSVGDMVNGALNKLKSSRTPTNTPQTDTSGFSSATPVIMTPNTKRKLGPESSHSMGFSNKKRRSIKKNLGLELLPNVLFGSNSTPSSVLHESSPSVSLDSHNALSSMGMTGRHTASSARRKSRRISGKHINRIESGKAGCFSPKVSKKEAARKSLRLRFSLGKSTRDPSVISNSLPAPKGSETIGWRLATQESATSFRFTTETAFIPAVLPVKSSSKSSKFISKSEDNLLTPQCDPTEHRTSWIGASPVGPQNFDAVSYSDTPMGTCLNNNYFSEPVLVPGKPLVIASMPKRFCCVYSAESLEGDGSFTESDRVTGPTLLKIKRAFTESGSDLRSIIEDHGAPSGEVGQLKPGSTTCGSVQPESSAGRSASGEGKPNVYTPNLKKSVVDDQNVTFDQIEILPLSPLHIDSLLFETDPLDCPLEIEGSGSFQCAGGNDDSVNDCETERVNCSRLIEALDISPLVSKPGPSSEVQSTPYRNAVLVQELETPITAPAASEVPAVEESQSMKEPDPKPRVQNPGNSADATETVRLRVADHVQRFNRLTLNSPKLRGCRSPIKYQRTPVRQSVRRINSLLGDKRATRPDKCTTAVGSPLVKSVSCDSGLFKGAGLKLHQAEDQVCISHAPSSRRNSSRVPPPVPPKKRTSIRSQGKHSALGDVTNKVQQKVKGDLPLPNKNGNTVPSENPGISVLRDIAEKEKCRYKGSPKNPLPEGRLRSATKPIDL</sequence>
<feature type="compositionally biased region" description="Low complexity" evidence="1">
    <location>
        <begin position="773"/>
        <end position="785"/>
    </location>
</feature>
<feature type="domain" description="Rho-GAP" evidence="2">
    <location>
        <begin position="48"/>
        <end position="239"/>
    </location>
</feature>
<feature type="region of interest" description="Disordered" evidence="1">
    <location>
        <begin position="903"/>
        <end position="1004"/>
    </location>
</feature>
<feature type="compositionally biased region" description="Basic and acidic residues" evidence="1">
    <location>
        <begin position="786"/>
        <end position="795"/>
    </location>
</feature>
<reference evidence="3" key="1">
    <citation type="journal article" date="2023" name="Science">
        <title>Genome structures resolve the early diversification of teleost fishes.</title>
        <authorList>
            <person name="Parey E."/>
            <person name="Louis A."/>
            <person name="Montfort J."/>
            <person name="Bouchez O."/>
            <person name="Roques C."/>
            <person name="Iampietro C."/>
            <person name="Lluch J."/>
            <person name="Castinel A."/>
            <person name="Donnadieu C."/>
            <person name="Desvignes T."/>
            <person name="Floi Bucao C."/>
            <person name="Jouanno E."/>
            <person name="Wen M."/>
            <person name="Mejri S."/>
            <person name="Dirks R."/>
            <person name="Jansen H."/>
            <person name="Henkel C."/>
            <person name="Chen W.J."/>
            <person name="Zahm M."/>
            <person name="Cabau C."/>
            <person name="Klopp C."/>
            <person name="Thompson A.W."/>
            <person name="Robinson-Rechavi M."/>
            <person name="Braasch I."/>
            <person name="Lecointre G."/>
            <person name="Bobe J."/>
            <person name="Postlethwait J.H."/>
            <person name="Berthelot C."/>
            <person name="Roest Crollius H."/>
            <person name="Guiguen Y."/>
        </authorList>
    </citation>
    <scope>NUCLEOTIDE SEQUENCE</scope>
    <source>
        <strain evidence="3">Concon-B</strain>
    </source>
</reference>
<feature type="region of interest" description="Disordered" evidence="1">
    <location>
        <begin position="773"/>
        <end position="807"/>
    </location>
</feature>
<evidence type="ECO:0000256" key="1">
    <source>
        <dbReference type="SAM" id="MobiDB-lite"/>
    </source>
</evidence>
<dbReference type="PANTHER" id="PTHR15670:SF4">
    <property type="entry name" value="RHO GTPASE-ACTIVATING PROTEIN 11A"/>
    <property type="match status" value="1"/>
</dbReference>
<comment type="caution">
    <text evidence="3">The sequence shown here is derived from an EMBL/GenBank/DDBJ whole genome shotgun (WGS) entry which is preliminary data.</text>
</comment>
<dbReference type="GO" id="GO:0005096">
    <property type="term" value="F:GTPase activator activity"/>
    <property type="evidence" value="ECO:0007669"/>
    <property type="project" value="TreeGrafter"/>
</dbReference>
<dbReference type="EMBL" id="JAFJMO010000001">
    <property type="protein sequence ID" value="KAJ8288894.1"/>
    <property type="molecule type" value="Genomic_DNA"/>
</dbReference>
<evidence type="ECO:0000313" key="4">
    <source>
        <dbReference type="Proteomes" id="UP001152803"/>
    </source>
</evidence>
<dbReference type="InterPro" id="IPR008936">
    <property type="entry name" value="Rho_GTPase_activation_prot"/>
</dbReference>